<dbReference type="Proteomes" id="UP000236290">
    <property type="component" value="Unassembled WGS sequence"/>
</dbReference>
<gene>
    <name evidence="3" type="ORF">THARTR1_09200</name>
</gene>
<accession>A0A2K0TXI8</accession>
<evidence type="ECO:0000259" key="2">
    <source>
        <dbReference type="Pfam" id="PF01048"/>
    </source>
</evidence>
<dbReference type="Gene3D" id="3.40.50.1580">
    <property type="entry name" value="Nucleoside phosphorylase domain"/>
    <property type="match status" value="1"/>
</dbReference>
<dbReference type="AlphaFoldDB" id="A0A2K0TXI8"/>
<dbReference type="InterPro" id="IPR000845">
    <property type="entry name" value="Nucleoside_phosphorylase_d"/>
</dbReference>
<dbReference type="InterPro" id="IPR035994">
    <property type="entry name" value="Nucleoside_phosphorylase_sf"/>
</dbReference>
<comment type="caution">
    <text evidence="3">The sequence shown here is derived from an EMBL/GenBank/DDBJ whole genome shotgun (WGS) entry which is preliminary data.</text>
</comment>
<evidence type="ECO:0000256" key="1">
    <source>
        <dbReference type="SAM" id="MobiDB-lite"/>
    </source>
</evidence>
<sequence>MQVLMNRENLQMALYEEYDIDEFNPKAKYLVRNRIDELYETLEKIIDHQRDITGEGGKLLEDAPRKDLEGWDFKDIATKENPIKPLLAKIKTIGKGWVDFTRSIQAATLFGRGFGELIEPVNKTNLCGYWTTLPSNKYYLAASMEDIKRIIDRLGNPRANPPHLTRSQAWAPFIRDAGRSCECAKGMGRHCELTQTIWPLRKMERGSRDLSLPAGAVVFGHNSLTRTIWKDVGDPEDGEPPSSGEESNDDDPADSGVGLSSYEPTIADRKEHSLAYDDYKIGIICALPKELAAVKASFDEHHQCLPQLKKDTNSYCLGSIGTDNVVAACLPYEEYGINTAAKVASDMDKTFTALERIFLVGIGGGIPSKEHDIRLGDVVVGTGIVQHDMGKAMQKDSRLLRTGFTQRPDTSLRTAISKDTEDPKKIAIDYSKVVFVMKKAKIRVKIAEGLKLSENPGRQGHTSTMV</sequence>
<evidence type="ECO:0000313" key="4">
    <source>
        <dbReference type="Proteomes" id="UP000236290"/>
    </source>
</evidence>
<organism evidence="3 4">
    <name type="scientific">Trichoderma harzianum</name>
    <name type="common">Hypocrea lixii</name>
    <dbReference type="NCBI Taxonomy" id="5544"/>
    <lineage>
        <taxon>Eukaryota</taxon>
        <taxon>Fungi</taxon>
        <taxon>Dikarya</taxon>
        <taxon>Ascomycota</taxon>
        <taxon>Pezizomycotina</taxon>
        <taxon>Sordariomycetes</taxon>
        <taxon>Hypocreomycetidae</taxon>
        <taxon>Hypocreales</taxon>
        <taxon>Hypocreaceae</taxon>
        <taxon>Trichoderma</taxon>
    </lineage>
</organism>
<reference evidence="3 4" key="1">
    <citation type="submission" date="2017-02" db="EMBL/GenBank/DDBJ databases">
        <title>Genomes of Trichoderma spp. with biocontrol activity.</title>
        <authorList>
            <person name="Gardiner D."/>
            <person name="Kazan K."/>
            <person name="Vos C."/>
            <person name="Harvey P."/>
        </authorList>
    </citation>
    <scope>NUCLEOTIDE SEQUENCE [LARGE SCALE GENOMIC DNA]</scope>
    <source>
        <strain evidence="3 4">Tr1</strain>
    </source>
</reference>
<name>A0A2K0TXI8_TRIHA</name>
<dbReference type="GO" id="GO:0003824">
    <property type="term" value="F:catalytic activity"/>
    <property type="evidence" value="ECO:0007669"/>
    <property type="project" value="InterPro"/>
</dbReference>
<dbReference type="EMBL" id="MTYI01000165">
    <property type="protein sequence ID" value="PNP50211.1"/>
    <property type="molecule type" value="Genomic_DNA"/>
</dbReference>
<proteinExistence type="predicted"/>
<dbReference type="OrthoDB" id="1658288at2759"/>
<dbReference type="PANTHER" id="PTHR46082">
    <property type="entry name" value="ATP/GTP-BINDING PROTEIN-RELATED"/>
    <property type="match status" value="1"/>
</dbReference>
<feature type="region of interest" description="Disordered" evidence="1">
    <location>
        <begin position="229"/>
        <end position="262"/>
    </location>
</feature>
<protein>
    <recommendedName>
        <fullName evidence="2">Nucleoside phosphorylase domain-containing protein</fullName>
    </recommendedName>
</protein>
<feature type="domain" description="Nucleoside phosphorylase" evidence="2">
    <location>
        <begin position="280"/>
        <end position="419"/>
    </location>
</feature>
<dbReference type="SUPFAM" id="SSF53167">
    <property type="entry name" value="Purine and uridine phosphorylases"/>
    <property type="match status" value="1"/>
</dbReference>
<dbReference type="InterPro" id="IPR053137">
    <property type="entry name" value="NLR-like"/>
</dbReference>
<dbReference type="GO" id="GO:0009116">
    <property type="term" value="P:nucleoside metabolic process"/>
    <property type="evidence" value="ECO:0007669"/>
    <property type="project" value="InterPro"/>
</dbReference>
<dbReference type="Pfam" id="PF01048">
    <property type="entry name" value="PNP_UDP_1"/>
    <property type="match status" value="1"/>
</dbReference>
<dbReference type="PANTHER" id="PTHR46082:SF11">
    <property type="entry name" value="AAA+ ATPASE DOMAIN-CONTAINING PROTEIN-RELATED"/>
    <property type="match status" value="1"/>
</dbReference>
<evidence type="ECO:0000313" key="3">
    <source>
        <dbReference type="EMBL" id="PNP50211.1"/>
    </source>
</evidence>